<feature type="compositionally biased region" description="Basic and acidic residues" evidence="1">
    <location>
        <begin position="578"/>
        <end position="592"/>
    </location>
</feature>
<dbReference type="InterPro" id="IPR036770">
    <property type="entry name" value="Ankyrin_rpt-contain_sf"/>
</dbReference>
<feature type="region of interest" description="Disordered" evidence="1">
    <location>
        <begin position="570"/>
        <end position="593"/>
    </location>
</feature>
<dbReference type="Pfam" id="PF13637">
    <property type="entry name" value="Ank_4"/>
    <property type="match status" value="2"/>
</dbReference>
<gene>
    <name evidence="2" type="ORF">DYB37_008138</name>
</gene>
<accession>A0A3R7BDE7</accession>
<evidence type="ECO:0000313" key="3">
    <source>
        <dbReference type="Proteomes" id="UP000285430"/>
    </source>
</evidence>
<dbReference type="AlphaFoldDB" id="A0A3R7BDE7"/>
<dbReference type="SUPFAM" id="SSF48403">
    <property type="entry name" value="Ankyrin repeat"/>
    <property type="match status" value="2"/>
</dbReference>
<dbReference type="SMART" id="SM00248">
    <property type="entry name" value="ANK"/>
    <property type="match status" value="9"/>
</dbReference>
<evidence type="ECO:0000313" key="2">
    <source>
        <dbReference type="EMBL" id="RHZ25635.1"/>
    </source>
</evidence>
<name>A0A3R7BDE7_APHAT</name>
<dbReference type="PANTHER" id="PTHR46586">
    <property type="entry name" value="ANKYRIN REPEAT-CONTAINING PROTEIN"/>
    <property type="match status" value="1"/>
</dbReference>
<dbReference type="PANTHER" id="PTHR46586:SF3">
    <property type="entry name" value="ANKYRIN REPEAT-CONTAINING PROTEIN"/>
    <property type="match status" value="1"/>
</dbReference>
<reference evidence="2 3" key="1">
    <citation type="submission" date="2018-08" db="EMBL/GenBank/DDBJ databases">
        <title>Aphanomyces genome sequencing and annotation.</title>
        <authorList>
            <person name="Minardi D."/>
            <person name="Oidtmann B."/>
            <person name="Van Der Giezen M."/>
            <person name="Studholme D.J."/>
        </authorList>
    </citation>
    <scope>NUCLEOTIDE SEQUENCE [LARGE SCALE GENOMIC DNA]</scope>
    <source>
        <strain evidence="2 3">Da</strain>
    </source>
</reference>
<dbReference type="Gene3D" id="1.25.40.20">
    <property type="entry name" value="Ankyrin repeat-containing domain"/>
    <property type="match status" value="4"/>
</dbReference>
<dbReference type="Proteomes" id="UP000285430">
    <property type="component" value="Unassembled WGS sequence"/>
</dbReference>
<protein>
    <submittedName>
        <fullName evidence="2">Uncharacterized protein</fullName>
    </submittedName>
</protein>
<dbReference type="EMBL" id="QUTH01002504">
    <property type="protein sequence ID" value="RHZ25635.1"/>
    <property type="molecule type" value="Genomic_DNA"/>
</dbReference>
<dbReference type="InterPro" id="IPR052050">
    <property type="entry name" value="SecEffector_AnkRepeat"/>
</dbReference>
<evidence type="ECO:0000256" key="1">
    <source>
        <dbReference type="SAM" id="MobiDB-lite"/>
    </source>
</evidence>
<dbReference type="Pfam" id="PF12796">
    <property type="entry name" value="Ank_2"/>
    <property type="match status" value="2"/>
</dbReference>
<dbReference type="VEuPathDB" id="FungiDB:H257_04912"/>
<organism evidence="2 3">
    <name type="scientific">Aphanomyces astaci</name>
    <name type="common">Crayfish plague agent</name>
    <dbReference type="NCBI Taxonomy" id="112090"/>
    <lineage>
        <taxon>Eukaryota</taxon>
        <taxon>Sar</taxon>
        <taxon>Stramenopiles</taxon>
        <taxon>Oomycota</taxon>
        <taxon>Saprolegniomycetes</taxon>
        <taxon>Saprolegniales</taxon>
        <taxon>Verrucalvaceae</taxon>
        <taxon>Aphanomyces</taxon>
    </lineage>
</organism>
<proteinExistence type="predicted"/>
<dbReference type="InterPro" id="IPR002110">
    <property type="entry name" value="Ankyrin_rpt"/>
</dbReference>
<comment type="caution">
    <text evidence="2">The sequence shown here is derived from an EMBL/GenBank/DDBJ whole genome shotgun (WGS) entry which is preliminary data.</text>
</comment>
<sequence>MAPRFESSYSCVATSLLLSPDLMHVVVAYQHGIQDDVRPFLEFAAVSSPDAIDSAYVSIVNQCHAMLMPWLATFGPSRLGKLFECIPAMHHLVTCVAICLVDHPLLVHCLRQQPQSSANLLGMAAYANNTRACEYLIAHNHTRGALDAMDWAAINGNLDMIVQLRHAPRNHSGAIQQCLDKGLQGAALNGHRPIVQYLLDYDLAPITSLHHPKLFNVCASRGHLAMIQYMFALGCSFTTDAMDAAATNGHLDVVQWMHASKRRDQGCTYVALAGACRNGHLEMVTFLHRHRAHDCCRRPYIAQSALEIAAANGHLDIVMYLHVHRFSDSALCAMDAAAEHGHLHVLQWLHLHRSEGFTSRAVDLAAKHNHIDVVRWLVSISACQKHSTFLGQLMARLGVFQRQYFCTTRAMDDAAANGHLEMVQWLHEHTGAGCTVAAVDQAARGNHLGVVQWLLFNRREGGSTDAMDFAAANGHLEMLQWLHQNKYAPGCTTKAMDNACRGGFLGVVQWLHANRSEGCSGNALMHAARLGHLDVVEWLLVHRGGGGCDGCARRVAKSCGININDPLQSTPSLCSSEHTNEVDEPKEPKQDDDGGVGAVIALVVALIKLCL</sequence>